<dbReference type="PANTHER" id="PTHR20982:SF3">
    <property type="entry name" value="MITOCHONDRIAL RIBOSOME RECYCLING FACTOR PSEUDO 1"/>
    <property type="match status" value="1"/>
</dbReference>
<evidence type="ECO:0000256" key="3">
    <source>
        <dbReference type="ARBA" id="ARBA00022917"/>
    </source>
</evidence>
<evidence type="ECO:0000313" key="7">
    <source>
        <dbReference type="Proteomes" id="UP001642540"/>
    </source>
</evidence>
<feature type="domain" description="Ribosome recycling factor" evidence="5">
    <location>
        <begin position="218"/>
        <end position="378"/>
    </location>
</feature>
<dbReference type="Gene3D" id="1.10.132.20">
    <property type="entry name" value="Ribosome-recycling factor"/>
    <property type="match status" value="1"/>
</dbReference>
<reference evidence="6 7" key="1">
    <citation type="submission" date="2024-08" db="EMBL/GenBank/DDBJ databases">
        <authorList>
            <person name="Cucini C."/>
            <person name="Frati F."/>
        </authorList>
    </citation>
    <scope>NUCLEOTIDE SEQUENCE [LARGE SCALE GENOMIC DNA]</scope>
</reference>
<dbReference type="InterPro" id="IPR036191">
    <property type="entry name" value="RRF_sf"/>
</dbReference>
<protein>
    <recommendedName>
        <fullName evidence="2">Ribosome-recycling factor, mitochondrial</fullName>
    </recommendedName>
    <alternativeName>
        <fullName evidence="4">Ribosome-releasing factor, mitochondrial</fullName>
    </alternativeName>
</protein>
<accession>A0ABP1PPB8</accession>
<evidence type="ECO:0000256" key="1">
    <source>
        <dbReference type="ARBA" id="ARBA00005912"/>
    </source>
</evidence>
<dbReference type="PANTHER" id="PTHR20982">
    <property type="entry name" value="RIBOSOME RECYCLING FACTOR"/>
    <property type="match status" value="1"/>
</dbReference>
<dbReference type="Pfam" id="PF01765">
    <property type="entry name" value="RRF"/>
    <property type="match status" value="1"/>
</dbReference>
<comment type="caution">
    <text evidence="6">The sequence shown here is derived from an EMBL/GenBank/DDBJ whole genome shotgun (WGS) entry which is preliminary data.</text>
</comment>
<name>A0ABP1PPB8_9HEXA</name>
<evidence type="ECO:0000259" key="5">
    <source>
        <dbReference type="Pfam" id="PF01765"/>
    </source>
</evidence>
<dbReference type="InterPro" id="IPR023584">
    <property type="entry name" value="Ribosome_recyc_fac_dom"/>
</dbReference>
<organism evidence="6 7">
    <name type="scientific">Orchesella dallaii</name>
    <dbReference type="NCBI Taxonomy" id="48710"/>
    <lineage>
        <taxon>Eukaryota</taxon>
        <taxon>Metazoa</taxon>
        <taxon>Ecdysozoa</taxon>
        <taxon>Arthropoda</taxon>
        <taxon>Hexapoda</taxon>
        <taxon>Collembola</taxon>
        <taxon>Entomobryomorpha</taxon>
        <taxon>Entomobryoidea</taxon>
        <taxon>Orchesellidae</taxon>
        <taxon>Orchesellinae</taxon>
        <taxon>Orchesella</taxon>
    </lineage>
</organism>
<sequence>MQMRFSGIINILPITSRIISVRTNKRLIGATQETRKRDYYSEEFSIERTKCCEEKISLLKFQESLQINANHRMPIVAAVVAHRRLFSSTGSSVAGSKRSSCAVKLSALSILTPPLGAVGLKTACKKASATFSSPNTGSNLHGGTGTIYRPLIDLKHIGALIKGPKGDVLQECRRYYAKGRDKPKSKKGTVVINENEIAEVIDIDSFRKQLDKLVEEMKEDFTKQLSIRGAAGALESLQVEFDGETYPLQELAQVGRKNPQLAVLNLISLPDAIQPVLKAIKESGMNLSPQQEGTTIYVPLPKVTREHRETLAKNAKALFTKYKTSMQGVQNKYVKQCKSQKDMSEDLIFSVQQQIMKLTDNYIFEAEKLLNLKQKELLENK</sequence>
<keyword evidence="7" id="KW-1185">Reference proteome</keyword>
<dbReference type="Proteomes" id="UP001642540">
    <property type="component" value="Unassembled WGS sequence"/>
</dbReference>
<dbReference type="Gene3D" id="3.30.1360.40">
    <property type="match status" value="1"/>
</dbReference>
<dbReference type="InterPro" id="IPR002661">
    <property type="entry name" value="Ribosome_recyc_fac"/>
</dbReference>
<gene>
    <name evidence="6" type="ORF">ODALV1_LOCUS993</name>
</gene>
<keyword evidence="3" id="KW-0648">Protein biosynthesis</keyword>
<dbReference type="SUPFAM" id="SSF55194">
    <property type="entry name" value="Ribosome recycling factor, RRF"/>
    <property type="match status" value="1"/>
</dbReference>
<evidence type="ECO:0000313" key="6">
    <source>
        <dbReference type="EMBL" id="CAL8069922.1"/>
    </source>
</evidence>
<dbReference type="EMBL" id="CAXLJM020000004">
    <property type="protein sequence ID" value="CAL8069922.1"/>
    <property type="molecule type" value="Genomic_DNA"/>
</dbReference>
<evidence type="ECO:0000256" key="4">
    <source>
        <dbReference type="ARBA" id="ARBA00033107"/>
    </source>
</evidence>
<evidence type="ECO:0000256" key="2">
    <source>
        <dbReference type="ARBA" id="ARBA00020581"/>
    </source>
</evidence>
<proteinExistence type="inferred from homology"/>
<comment type="similarity">
    <text evidence="1">Belongs to the RRF family.</text>
</comment>